<sequence length="106" mass="12217">MLKEKGSKRGRQGWCRALDADEERNQLRNLARLKTAEQRTQFAGKRKLAQAPEEKAWRLGLKMKSSEEEERSTTDGHRGQYVAVRVDEEEDDGFSLYLAHNPSLNL</sequence>
<gene>
    <name evidence="2" type="ORF">Csa_4G016500</name>
</gene>
<organism evidence="2 3">
    <name type="scientific">Cucumis sativus</name>
    <name type="common">Cucumber</name>
    <dbReference type="NCBI Taxonomy" id="3659"/>
    <lineage>
        <taxon>Eukaryota</taxon>
        <taxon>Viridiplantae</taxon>
        <taxon>Streptophyta</taxon>
        <taxon>Embryophyta</taxon>
        <taxon>Tracheophyta</taxon>
        <taxon>Spermatophyta</taxon>
        <taxon>Magnoliopsida</taxon>
        <taxon>eudicotyledons</taxon>
        <taxon>Gunneridae</taxon>
        <taxon>Pentapetalae</taxon>
        <taxon>rosids</taxon>
        <taxon>fabids</taxon>
        <taxon>Cucurbitales</taxon>
        <taxon>Cucurbitaceae</taxon>
        <taxon>Benincaseae</taxon>
        <taxon>Cucumis</taxon>
    </lineage>
</organism>
<reference evidence="2 3" key="4">
    <citation type="journal article" date="2011" name="BMC Genomics">
        <title>RNA-Seq improves annotation of protein-coding genes in the cucumber genome.</title>
        <authorList>
            <person name="Li Z."/>
            <person name="Zhang Z."/>
            <person name="Yan P."/>
            <person name="Huang S."/>
            <person name="Fei Z."/>
            <person name="Lin K."/>
        </authorList>
    </citation>
    <scope>NUCLEOTIDE SEQUENCE [LARGE SCALE GENOMIC DNA]</scope>
    <source>
        <strain evidence="3">cv. 9930</strain>
    </source>
</reference>
<evidence type="ECO:0000313" key="3">
    <source>
        <dbReference type="Proteomes" id="UP000029981"/>
    </source>
</evidence>
<accession>A0A0A0KZ29</accession>
<evidence type="ECO:0000256" key="1">
    <source>
        <dbReference type="SAM" id="MobiDB-lite"/>
    </source>
</evidence>
<name>A0A0A0KZ29_CUCSA</name>
<evidence type="ECO:0000313" key="2">
    <source>
        <dbReference type="EMBL" id="KGN53111.1"/>
    </source>
</evidence>
<keyword evidence="3" id="KW-1185">Reference proteome</keyword>
<reference evidence="2 3" key="1">
    <citation type="journal article" date="2009" name="Nat. Genet.">
        <title>The genome of the cucumber, Cucumis sativus L.</title>
        <authorList>
            <person name="Huang S."/>
            <person name="Li R."/>
            <person name="Zhang Z."/>
            <person name="Li L."/>
            <person name="Gu X."/>
            <person name="Fan W."/>
            <person name="Lucas W.J."/>
            <person name="Wang X."/>
            <person name="Xie B."/>
            <person name="Ni P."/>
            <person name="Ren Y."/>
            <person name="Zhu H."/>
            <person name="Li J."/>
            <person name="Lin K."/>
            <person name="Jin W."/>
            <person name="Fei Z."/>
            <person name="Li G."/>
            <person name="Staub J."/>
            <person name="Kilian A."/>
            <person name="van der Vossen E.A."/>
            <person name="Wu Y."/>
            <person name="Guo J."/>
            <person name="He J."/>
            <person name="Jia Z."/>
            <person name="Ren Y."/>
            <person name="Tian G."/>
            <person name="Lu Y."/>
            <person name="Ruan J."/>
            <person name="Qian W."/>
            <person name="Wang M."/>
            <person name="Huang Q."/>
            <person name="Li B."/>
            <person name="Xuan Z."/>
            <person name="Cao J."/>
            <person name="Asan"/>
            <person name="Wu Z."/>
            <person name="Zhang J."/>
            <person name="Cai Q."/>
            <person name="Bai Y."/>
            <person name="Zhao B."/>
            <person name="Han Y."/>
            <person name="Li Y."/>
            <person name="Li X."/>
            <person name="Wang S."/>
            <person name="Shi Q."/>
            <person name="Liu S."/>
            <person name="Cho W.K."/>
            <person name="Kim J.Y."/>
            <person name="Xu Y."/>
            <person name="Heller-Uszynska K."/>
            <person name="Miao H."/>
            <person name="Cheng Z."/>
            <person name="Zhang S."/>
            <person name="Wu J."/>
            <person name="Yang Y."/>
            <person name="Kang H."/>
            <person name="Li M."/>
            <person name="Liang H."/>
            <person name="Ren X."/>
            <person name="Shi Z."/>
            <person name="Wen M."/>
            <person name="Jian M."/>
            <person name="Yang H."/>
            <person name="Zhang G."/>
            <person name="Yang Z."/>
            <person name="Chen R."/>
            <person name="Liu S."/>
            <person name="Li J."/>
            <person name="Ma L."/>
            <person name="Liu H."/>
            <person name="Zhou Y."/>
            <person name="Zhao J."/>
            <person name="Fang X."/>
            <person name="Li G."/>
            <person name="Fang L."/>
            <person name="Li Y."/>
            <person name="Liu D."/>
            <person name="Zheng H."/>
            <person name="Zhang Y."/>
            <person name="Qin N."/>
            <person name="Li Z."/>
            <person name="Yang G."/>
            <person name="Yang S."/>
            <person name="Bolund L."/>
            <person name="Kristiansen K."/>
            <person name="Zheng H."/>
            <person name="Li S."/>
            <person name="Zhang X."/>
            <person name="Yang H."/>
            <person name="Wang J."/>
            <person name="Sun R."/>
            <person name="Zhang B."/>
            <person name="Jiang S."/>
            <person name="Wang J."/>
            <person name="Du Y."/>
            <person name="Li S."/>
        </authorList>
    </citation>
    <scope>NUCLEOTIDE SEQUENCE [LARGE SCALE GENOMIC DNA]</scope>
    <source>
        <strain evidence="3">cv. 9930</strain>
    </source>
</reference>
<dbReference type="Gramene" id="KGN53111">
    <property type="protein sequence ID" value="KGN53111"/>
    <property type="gene ID" value="Csa_4G016500"/>
</dbReference>
<dbReference type="AlphaFoldDB" id="A0A0A0KZ29"/>
<dbReference type="Proteomes" id="UP000029981">
    <property type="component" value="Chromosome 4"/>
</dbReference>
<feature type="region of interest" description="Disordered" evidence="1">
    <location>
        <begin position="61"/>
        <end position="80"/>
    </location>
</feature>
<proteinExistence type="predicted"/>
<reference evidence="2 3" key="2">
    <citation type="journal article" date="2009" name="PLoS ONE">
        <title>An integrated genetic and cytogenetic map of the cucumber genome.</title>
        <authorList>
            <person name="Ren Y."/>
            <person name="Zhang Z."/>
            <person name="Liu J."/>
            <person name="Staub J.E."/>
            <person name="Han Y."/>
            <person name="Cheng Z."/>
            <person name="Li X."/>
            <person name="Lu J."/>
            <person name="Miao H."/>
            <person name="Kang H."/>
            <person name="Xie B."/>
            <person name="Gu X."/>
            <person name="Wang X."/>
            <person name="Du Y."/>
            <person name="Jin W."/>
            <person name="Huang S."/>
        </authorList>
    </citation>
    <scope>NUCLEOTIDE SEQUENCE [LARGE SCALE GENOMIC DNA]</scope>
    <source>
        <strain evidence="3">cv. 9930</strain>
    </source>
</reference>
<protein>
    <submittedName>
        <fullName evidence="2">Uncharacterized protein</fullName>
    </submittedName>
</protein>
<reference evidence="2 3" key="3">
    <citation type="journal article" date="2010" name="BMC Genomics">
        <title>Transcriptome sequencing and comparative analysis of cucumber flowers with different sex types.</title>
        <authorList>
            <person name="Guo S."/>
            <person name="Zheng Y."/>
            <person name="Joung J.G."/>
            <person name="Liu S."/>
            <person name="Zhang Z."/>
            <person name="Crasta O.R."/>
            <person name="Sobral B.W."/>
            <person name="Xu Y."/>
            <person name="Huang S."/>
            <person name="Fei Z."/>
        </authorList>
    </citation>
    <scope>NUCLEOTIDE SEQUENCE [LARGE SCALE GENOMIC DNA]</scope>
    <source>
        <strain evidence="3">cv. 9930</strain>
    </source>
</reference>
<dbReference type="EMBL" id="CM002925">
    <property type="protein sequence ID" value="KGN53111.1"/>
    <property type="molecule type" value="Genomic_DNA"/>
</dbReference>